<organism evidence="7 8">
    <name type="scientific">Triplophysa rosa</name>
    <name type="common">Cave loach</name>
    <dbReference type="NCBI Taxonomy" id="992332"/>
    <lineage>
        <taxon>Eukaryota</taxon>
        <taxon>Metazoa</taxon>
        <taxon>Chordata</taxon>
        <taxon>Craniata</taxon>
        <taxon>Vertebrata</taxon>
        <taxon>Euteleostomi</taxon>
        <taxon>Actinopterygii</taxon>
        <taxon>Neopterygii</taxon>
        <taxon>Teleostei</taxon>
        <taxon>Ostariophysi</taxon>
        <taxon>Cypriniformes</taxon>
        <taxon>Nemacheilidae</taxon>
        <taxon>Triplophysa</taxon>
    </lineage>
</organism>
<keyword evidence="8" id="KW-1185">Reference proteome</keyword>
<dbReference type="InterPro" id="IPR008908">
    <property type="entry name" value="Sarcoglycan_alpha/epsilon"/>
</dbReference>
<sequence>MADKENWAVAITVFLTSLLVGQADIITEAPVGQLFVYELHREVFQREFEPFHTVYEHIYNDPLVFKCNKERFPDLPRWLRFTQRDPYDNGFLYGTPLPEDQGRNIIQIFVTNRRSYVDVIKERLVINVGPAVKQMPYQAEFFLELRDIEKVLPSVVQEDIKSDIKKLWDTEKLEFVNITSALDRGGRVPLPLAGYFEGVYVKLGSDKPFSECMLRTLTPEHERKCAAGGKMPGECNTCFYPINCITWCKTVLFDLSKPIPPARVPTVGSGILEWGGEFNPPDSPPERDFFPDYIITIIIPFVIAVILCLILAYVMCCRREGVVKRNTTTPDVQLYHHHTIQGNFNELRRMAGRDRSTADRPPIFSLSLASDTLI</sequence>
<reference evidence="7" key="1">
    <citation type="submission" date="2021-02" db="EMBL/GenBank/DDBJ databases">
        <title>Comparative genomics reveals that relaxation of natural selection precedes convergent phenotypic evolution of cavefish.</title>
        <authorList>
            <person name="Peng Z."/>
        </authorList>
    </citation>
    <scope>NUCLEOTIDE SEQUENCE</scope>
    <source>
        <tissue evidence="7">Muscle</tissue>
    </source>
</reference>
<keyword evidence="3" id="KW-1133">Transmembrane helix</keyword>
<keyword evidence="2 3" id="KW-0472">Membrane</keyword>
<keyword evidence="3" id="KW-0812">Transmembrane</keyword>
<dbReference type="InterPro" id="IPR015919">
    <property type="entry name" value="Cadherin-like_sf"/>
</dbReference>
<dbReference type="GO" id="GO:0016012">
    <property type="term" value="C:sarcoglycan complex"/>
    <property type="evidence" value="ECO:0007669"/>
    <property type="project" value="InterPro"/>
</dbReference>
<evidence type="ECO:0000256" key="1">
    <source>
        <dbReference type="ARBA" id="ARBA00004370"/>
    </source>
</evidence>
<feature type="transmembrane region" description="Helical" evidence="3">
    <location>
        <begin position="293"/>
        <end position="316"/>
    </location>
</feature>
<feature type="signal peptide" evidence="4">
    <location>
        <begin position="1"/>
        <end position="23"/>
    </location>
</feature>
<dbReference type="EMBL" id="JAFHDT010000018">
    <property type="protein sequence ID" value="KAI7796881.1"/>
    <property type="molecule type" value="Genomic_DNA"/>
</dbReference>
<evidence type="ECO:0000256" key="3">
    <source>
        <dbReference type="SAM" id="Phobius"/>
    </source>
</evidence>
<evidence type="ECO:0000256" key="4">
    <source>
        <dbReference type="SAM" id="SignalP"/>
    </source>
</evidence>
<keyword evidence="4" id="KW-0732">Signal</keyword>
<dbReference type="InterPro" id="IPR048347">
    <property type="entry name" value="Sarcoglycan_C"/>
</dbReference>
<dbReference type="GO" id="GO:0005509">
    <property type="term" value="F:calcium ion binding"/>
    <property type="evidence" value="ECO:0007669"/>
    <property type="project" value="InterPro"/>
</dbReference>
<name>A0A9W7TI69_TRIRA</name>
<evidence type="ECO:0000259" key="6">
    <source>
        <dbReference type="Pfam" id="PF20989"/>
    </source>
</evidence>
<feature type="chain" id="PRO_5040865418" evidence="4">
    <location>
        <begin position="24"/>
        <end position="374"/>
    </location>
</feature>
<evidence type="ECO:0000313" key="8">
    <source>
        <dbReference type="Proteomes" id="UP001059041"/>
    </source>
</evidence>
<feature type="domain" description="Sarcoglycan alpha/epsilon N-terminal" evidence="5">
    <location>
        <begin position="28"/>
        <end position="118"/>
    </location>
</feature>
<dbReference type="PANTHER" id="PTHR10132:SF16">
    <property type="entry name" value="ALPHA-SARCOGLYCAN"/>
    <property type="match status" value="1"/>
</dbReference>
<dbReference type="Pfam" id="PF05510">
    <property type="entry name" value="Sarcoglycan_2"/>
    <property type="match status" value="1"/>
</dbReference>
<dbReference type="PANTHER" id="PTHR10132">
    <property type="entry name" value="ALPHA-/EPSILON-SARCOGLYCAN FAMILY MEMBER"/>
    <property type="match status" value="1"/>
</dbReference>
<dbReference type="Proteomes" id="UP001059041">
    <property type="component" value="Linkage Group LG18"/>
</dbReference>
<accession>A0A9W7TI69</accession>
<evidence type="ECO:0000256" key="2">
    <source>
        <dbReference type="ARBA" id="ARBA00023136"/>
    </source>
</evidence>
<comment type="caution">
    <text evidence="7">The sequence shown here is derived from an EMBL/GenBank/DDBJ whole genome shotgun (WGS) entry which is preliminary data.</text>
</comment>
<dbReference type="SUPFAM" id="SSF49313">
    <property type="entry name" value="Cadherin-like"/>
    <property type="match status" value="1"/>
</dbReference>
<gene>
    <name evidence="7" type="ORF">IRJ41_008563</name>
</gene>
<evidence type="ECO:0000259" key="5">
    <source>
        <dbReference type="Pfam" id="PF05510"/>
    </source>
</evidence>
<feature type="domain" description="Sarcoglycan alpha/epsilon second" evidence="6">
    <location>
        <begin position="135"/>
        <end position="221"/>
    </location>
</feature>
<dbReference type="InterPro" id="IPR048346">
    <property type="entry name" value="Sarcoglycan_N"/>
</dbReference>
<dbReference type="Pfam" id="PF20989">
    <property type="entry name" value="Sarcoglycan_2_C"/>
    <property type="match status" value="1"/>
</dbReference>
<proteinExistence type="predicted"/>
<evidence type="ECO:0000313" key="7">
    <source>
        <dbReference type="EMBL" id="KAI7796881.1"/>
    </source>
</evidence>
<dbReference type="AlphaFoldDB" id="A0A9W7TI69"/>
<comment type="subcellular location">
    <subcellularLocation>
        <location evidence="1">Membrane</location>
    </subcellularLocation>
</comment>
<protein>
    <submittedName>
        <fullName evidence="7">Alpha-sarcoglycan</fullName>
    </submittedName>
</protein>